<sequence>MAFLQRLILKRKPVLYGNCRRSLCSLLSAVPSDDDSSSSLPPQLPPFDYQPKPYLGPSSDKFLRKESAFWVLLCSITIKSLSILLKGKGNTCLMRAGGEQNNLLQHATTIYLHHAIADFAKALA</sequence>
<dbReference type="Proteomes" id="UP001164250">
    <property type="component" value="Chromosome 5"/>
</dbReference>
<evidence type="ECO:0000313" key="1">
    <source>
        <dbReference type="EMBL" id="KAJ0096496.1"/>
    </source>
</evidence>
<reference evidence="2" key="1">
    <citation type="journal article" date="2023" name="G3 (Bethesda)">
        <title>Genome assembly and association tests identify interacting loci associated with vigor, precocity, and sex in interspecific pistachio rootstocks.</title>
        <authorList>
            <person name="Palmer W."/>
            <person name="Jacygrad E."/>
            <person name="Sagayaradj S."/>
            <person name="Cavanaugh K."/>
            <person name="Han R."/>
            <person name="Bertier L."/>
            <person name="Beede B."/>
            <person name="Kafkas S."/>
            <person name="Golino D."/>
            <person name="Preece J."/>
            <person name="Michelmore R."/>
        </authorList>
    </citation>
    <scope>NUCLEOTIDE SEQUENCE [LARGE SCALE GENOMIC DNA]</scope>
</reference>
<accession>A0ACC1BCB7</accession>
<keyword evidence="2" id="KW-1185">Reference proteome</keyword>
<name>A0ACC1BCB7_9ROSI</name>
<gene>
    <name evidence="1" type="ORF">Patl1_27441</name>
</gene>
<comment type="caution">
    <text evidence="1">The sequence shown here is derived from an EMBL/GenBank/DDBJ whole genome shotgun (WGS) entry which is preliminary data.</text>
</comment>
<organism evidence="1 2">
    <name type="scientific">Pistacia atlantica</name>
    <dbReference type="NCBI Taxonomy" id="434234"/>
    <lineage>
        <taxon>Eukaryota</taxon>
        <taxon>Viridiplantae</taxon>
        <taxon>Streptophyta</taxon>
        <taxon>Embryophyta</taxon>
        <taxon>Tracheophyta</taxon>
        <taxon>Spermatophyta</taxon>
        <taxon>Magnoliopsida</taxon>
        <taxon>eudicotyledons</taxon>
        <taxon>Gunneridae</taxon>
        <taxon>Pentapetalae</taxon>
        <taxon>rosids</taxon>
        <taxon>malvids</taxon>
        <taxon>Sapindales</taxon>
        <taxon>Anacardiaceae</taxon>
        <taxon>Pistacia</taxon>
    </lineage>
</organism>
<proteinExistence type="predicted"/>
<dbReference type="EMBL" id="CM047901">
    <property type="protein sequence ID" value="KAJ0096496.1"/>
    <property type="molecule type" value="Genomic_DNA"/>
</dbReference>
<protein>
    <submittedName>
        <fullName evidence="1">Uncharacterized protein</fullName>
    </submittedName>
</protein>
<evidence type="ECO:0000313" key="2">
    <source>
        <dbReference type="Proteomes" id="UP001164250"/>
    </source>
</evidence>